<name>A0AAE3P0L2_9BACT</name>
<proteinExistence type="predicted"/>
<dbReference type="Gene3D" id="3.30.460.40">
    <property type="match status" value="1"/>
</dbReference>
<protein>
    <recommendedName>
        <fullName evidence="3">Nucleotidyl transferase AbiEii/AbiGii toxin family protein</fullName>
    </recommendedName>
</protein>
<reference evidence="1" key="1">
    <citation type="submission" date="2022-11" db="EMBL/GenBank/DDBJ databases">
        <title>Candidatus Alkanophaga archaea from heated hydrothermal vent sediment oxidize petroleum alkanes.</title>
        <authorList>
            <person name="Zehnle H."/>
            <person name="Laso-Perez R."/>
            <person name="Lipp J."/>
            <person name="Teske A."/>
            <person name="Wegener G."/>
        </authorList>
    </citation>
    <scope>NUCLEOTIDE SEQUENCE</scope>
    <source>
        <strain evidence="1">MCA70</strain>
    </source>
</reference>
<dbReference type="AlphaFoldDB" id="A0AAE3P0L2"/>
<comment type="caution">
    <text evidence="1">The sequence shown here is derived from an EMBL/GenBank/DDBJ whole genome shotgun (WGS) entry which is preliminary data.</text>
</comment>
<dbReference type="InterPro" id="IPR043519">
    <property type="entry name" value="NT_sf"/>
</dbReference>
<evidence type="ECO:0000313" key="2">
    <source>
        <dbReference type="Proteomes" id="UP001144110"/>
    </source>
</evidence>
<organism evidence="1 2">
    <name type="scientific">Candidatus Thermodesulfobacterium syntrophicum</name>
    <dbReference type="NCBI Taxonomy" id="3060442"/>
    <lineage>
        <taxon>Bacteria</taxon>
        <taxon>Pseudomonadati</taxon>
        <taxon>Thermodesulfobacteriota</taxon>
        <taxon>Thermodesulfobacteria</taxon>
        <taxon>Thermodesulfobacteriales</taxon>
        <taxon>Thermodesulfobacteriaceae</taxon>
        <taxon>Thermodesulfobacterium</taxon>
    </lineage>
</organism>
<evidence type="ECO:0008006" key="3">
    <source>
        <dbReference type="Google" id="ProtNLM"/>
    </source>
</evidence>
<dbReference type="SUPFAM" id="SSF81301">
    <property type="entry name" value="Nucleotidyltransferase"/>
    <property type="match status" value="1"/>
</dbReference>
<accession>A0AAE3P0L2</accession>
<gene>
    <name evidence="1" type="ORF">OD816_000167</name>
</gene>
<dbReference type="EMBL" id="JAPHEG010000001">
    <property type="protein sequence ID" value="MDF2952922.1"/>
    <property type="molecule type" value="Genomic_DNA"/>
</dbReference>
<evidence type="ECO:0000313" key="1">
    <source>
        <dbReference type="EMBL" id="MDF2952922.1"/>
    </source>
</evidence>
<sequence length="156" mass="18093">MNKIRYLLCGGVAVNLYGVPRTTVDLDLILDLSHENLKNFILTIKNAGLTLKQPVEENKLLDLSFRESLIKEKGIKVLTYINLKNPLEVINFFIDPPVNFEETFKKKNTLKVEDYEVYLVDIETLIKLKEKSKREIDLSDAKNLRKIQKIESKNEN</sequence>
<dbReference type="Proteomes" id="UP001144110">
    <property type="component" value="Unassembled WGS sequence"/>
</dbReference>